<dbReference type="RefSeq" id="XP_015182041.1">
    <property type="nucleotide sequence ID" value="XM_015326555.1"/>
</dbReference>
<name>A0ABM1IPA2_POLDO</name>
<dbReference type="PANTHER" id="PTHR24056">
    <property type="entry name" value="CELL DIVISION PROTEIN KINASE"/>
    <property type="match status" value="1"/>
</dbReference>
<evidence type="ECO:0000256" key="9">
    <source>
        <dbReference type="SAM" id="MobiDB-lite"/>
    </source>
</evidence>
<evidence type="ECO:0000313" key="14">
    <source>
        <dbReference type="RefSeq" id="XP_015182041.1"/>
    </source>
</evidence>
<sequence length="448" mass="50652">MKMKTIFSARLNLGRLENWQNVVMAERPRRPSSELGPDFSPPRNSKRSRLLLELAEEEEVDTVKEEESLESNETLHSPKDTEEESYKSIEEEAIAGPSGIREISDINSDEDNSNQETSDMKAVALNSTVNMQSSLIGDHALYIQLIYIGNGAYGTVYKARDSNTGQVVALKKVRIPLSIDGLPTSTVREISTLKQLERLDYPHIVRLLDVCQGKRQKSVLPFNEVIEDALEESLTLWLVFEHVEQDLASYISSCSETGIPPNVVKRMFKDILLGIDFLHGHRIIHRDLKPQNLLVTSDRRIKIADFGLAKTYSFDMVLTSVVVTQWYRAPEVLLGCSYASSVDMWSAACILAEISKLKPLFPGTSEGDQLDRIFQIIGTPRIEEWPENVSLGWNAFPYRRPKPLGEVVPNLAESGLDLLQKLLTFNPHYRLTAYQALRHRYFTANQTS</sequence>
<keyword evidence="3" id="KW-0808">Transferase</keyword>
<dbReference type="Gene3D" id="1.10.510.10">
    <property type="entry name" value="Transferase(Phosphotransferase) domain 1"/>
    <property type="match status" value="1"/>
</dbReference>
<evidence type="ECO:0000256" key="5">
    <source>
        <dbReference type="ARBA" id="ARBA00022777"/>
    </source>
</evidence>
<dbReference type="RefSeq" id="XP_015182039.1">
    <property type="nucleotide sequence ID" value="XM_015326553.1"/>
</dbReference>
<feature type="binding site" evidence="7">
    <location>
        <position position="171"/>
    </location>
    <ligand>
        <name>ATP</name>
        <dbReference type="ChEBI" id="CHEBI:30616"/>
    </ligand>
</feature>
<evidence type="ECO:0000256" key="6">
    <source>
        <dbReference type="ARBA" id="ARBA00022840"/>
    </source>
</evidence>
<dbReference type="InterPro" id="IPR008271">
    <property type="entry name" value="Ser/Thr_kinase_AS"/>
</dbReference>
<comment type="similarity">
    <text evidence="1">Belongs to the protein kinase superfamily. CMGC Ser/Thr protein kinase family. CDC2/CDKX subfamily.</text>
</comment>
<dbReference type="PROSITE" id="PS00107">
    <property type="entry name" value="PROTEIN_KINASE_ATP"/>
    <property type="match status" value="1"/>
</dbReference>
<feature type="region of interest" description="Disordered" evidence="9">
    <location>
        <begin position="27"/>
        <end position="116"/>
    </location>
</feature>
<dbReference type="GeneID" id="107069328"/>
<dbReference type="InterPro" id="IPR011009">
    <property type="entry name" value="Kinase-like_dom_sf"/>
</dbReference>
<dbReference type="RefSeq" id="XP_015182042.1">
    <property type="nucleotide sequence ID" value="XM_015326556.1"/>
</dbReference>
<dbReference type="PROSITE" id="PS50011">
    <property type="entry name" value="PROTEIN_KINASE_DOM"/>
    <property type="match status" value="1"/>
</dbReference>
<protein>
    <submittedName>
        <fullName evidence="12 13">Cyclin-dependent kinase 4-like isoform X1</fullName>
    </submittedName>
</protein>
<dbReference type="RefSeq" id="XP_015182040.1">
    <property type="nucleotide sequence ID" value="XM_015326554.1"/>
</dbReference>
<dbReference type="PROSITE" id="PS00108">
    <property type="entry name" value="PROTEIN_KINASE_ST"/>
    <property type="match status" value="1"/>
</dbReference>
<evidence type="ECO:0000256" key="3">
    <source>
        <dbReference type="ARBA" id="ARBA00022679"/>
    </source>
</evidence>
<evidence type="ECO:0000256" key="7">
    <source>
        <dbReference type="PROSITE-ProRule" id="PRU10141"/>
    </source>
</evidence>
<accession>A0ABM1IPA2</accession>
<dbReference type="Pfam" id="PF00069">
    <property type="entry name" value="Pkinase"/>
    <property type="match status" value="1"/>
</dbReference>
<keyword evidence="4 7" id="KW-0547">Nucleotide-binding</keyword>
<dbReference type="Gene3D" id="3.30.200.20">
    <property type="entry name" value="Phosphorylase Kinase, domain 1"/>
    <property type="match status" value="1"/>
</dbReference>
<dbReference type="SMART" id="SM00220">
    <property type="entry name" value="S_TKc"/>
    <property type="match status" value="1"/>
</dbReference>
<evidence type="ECO:0000256" key="2">
    <source>
        <dbReference type="ARBA" id="ARBA00022527"/>
    </source>
</evidence>
<dbReference type="PANTHER" id="PTHR24056:SF472">
    <property type="entry name" value="CYCLIN-DEPENDENT KINASE 4, ISOFORM A"/>
    <property type="match status" value="1"/>
</dbReference>
<feature type="compositionally biased region" description="Basic and acidic residues" evidence="9">
    <location>
        <begin position="76"/>
        <end position="90"/>
    </location>
</feature>
<keyword evidence="5" id="KW-0418">Kinase</keyword>
<evidence type="ECO:0000259" key="10">
    <source>
        <dbReference type="PROSITE" id="PS50011"/>
    </source>
</evidence>
<evidence type="ECO:0000256" key="4">
    <source>
        <dbReference type="ARBA" id="ARBA00022741"/>
    </source>
</evidence>
<evidence type="ECO:0000313" key="12">
    <source>
        <dbReference type="RefSeq" id="XP_015182039.1"/>
    </source>
</evidence>
<proteinExistence type="inferred from homology"/>
<dbReference type="InterPro" id="IPR000719">
    <property type="entry name" value="Prot_kinase_dom"/>
</dbReference>
<keyword evidence="6 7" id="KW-0067">ATP-binding</keyword>
<dbReference type="SUPFAM" id="SSF56112">
    <property type="entry name" value="Protein kinase-like (PK-like)"/>
    <property type="match status" value="1"/>
</dbReference>
<gene>
    <name evidence="12 13 14 15" type="primary">LOC107069328</name>
</gene>
<keyword evidence="11" id="KW-1185">Reference proteome</keyword>
<evidence type="ECO:0000313" key="13">
    <source>
        <dbReference type="RefSeq" id="XP_015182040.1"/>
    </source>
</evidence>
<feature type="domain" description="Protein kinase" evidence="10">
    <location>
        <begin position="142"/>
        <end position="442"/>
    </location>
</feature>
<dbReference type="Proteomes" id="UP000694924">
    <property type="component" value="Unplaced"/>
</dbReference>
<dbReference type="InterPro" id="IPR017441">
    <property type="entry name" value="Protein_kinase_ATP_BS"/>
</dbReference>
<keyword evidence="2 8" id="KW-0723">Serine/threonine-protein kinase</keyword>
<evidence type="ECO:0000256" key="8">
    <source>
        <dbReference type="RuleBase" id="RU000304"/>
    </source>
</evidence>
<reference evidence="12 13" key="1">
    <citation type="submission" date="2025-05" db="UniProtKB">
        <authorList>
            <consortium name="RefSeq"/>
        </authorList>
    </citation>
    <scope>IDENTIFICATION</scope>
    <source>
        <tissue evidence="12 13">Whole body</tissue>
    </source>
</reference>
<organism evidence="11 12">
    <name type="scientific">Polistes dominula</name>
    <name type="common">European paper wasp</name>
    <name type="synonym">Vespa dominula</name>
    <dbReference type="NCBI Taxonomy" id="743375"/>
    <lineage>
        <taxon>Eukaryota</taxon>
        <taxon>Metazoa</taxon>
        <taxon>Ecdysozoa</taxon>
        <taxon>Arthropoda</taxon>
        <taxon>Hexapoda</taxon>
        <taxon>Insecta</taxon>
        <taxon>Pterygota</taxon>
        <taxon>Neoptera</taxon>
        <taxon>Endopterygota</taxon>
        <taxon>Hymenoptera</taxon>
        <taxon>Apocrita</taxon>
        <taxon>Aculeata</taxon>
        <taxon>Vespoidea</taxon>
        <taxon>Vespidae</taxon>
        <taxon>Polistinae</taxon>
        <taxon>Polistini</taxon>
        <taxon>Polistes</taxon>
    </lineage>
</organism>
<evidence type="ECO:0000256" key="1">
    <source>
        <dbReference type="ARBA" id="ARBA00006485"/>
    </source>
</evidence>
<evidence type="ECO:0000313" key="11">
    <source>
        <dbReference type="Proteomes" id="UP000694924"/>
    </source>
</evidence>
<evidence type="ECO:0000313" key="15">
    <source>
        <dbReference type="RefSeq" id="XP_015182042.1"/>
    </source>
</evidence>
<dbReference type="InterPro" id="IPR050108">
    <property type="entry name" value="CDK"/>
</dbReference>